<name>A0AA88CMB5_FICCA</name>
<dbReference type="AlphaFoldDB" id="A0AA88CMB5"/>
<sequence>MLDLRLVSVVDEYGGMRSGIGVENSQKPTRAKIAVELNLAPPSRPTRDGDSDCREESRALMAGLSSPAMVISLPLLQIYDEDKNKRMGERENREWGDYRS</sequence>
<gene>
    <name evidence="1" type="ORF">TIFTF001_001521</name>
</gene>
<proteinExistence type="predicted"/>
<evidence type="ECO:0000313" key="1">
    <source>
        <dbReference type="EMBL" id="GMN27053.1"/>
    </source>
</evidence>
<keyword evidence="2" id="KW-1185">Reference proteome</keyword>
<dbReference type="Gramene" id="FCD_00014000-RA">
    <property type="protein sequence ID" value="FCD_00014000-RA:cds"/>
    <property type="gene ID" value="FCD_00014000"/>
</dbReference>
<comment type="caution">
    <text evidence="1">The sequence shown here is derived from an EMBL/GenBank/DDBJ whole genome shotgun (WGS) entry which is preliminary data.</text>
</comment>
<reference evidence="1" key="1">
    <citation type="submission" date="2023-07" db="EMBL/GenBank/DDBJ databases">
        <title>draft genome sequence of fig (Ficus carica).</title>
        <authorList>
            <person name="Takahashi T."/>
            <person name="Nishimura K."/>
        </authorList>
    </citation>
    <scope>NUCLEOTIDE SEQUENCE</scope>
</reference>
<dbReference type="EMBL" id="BTGU01000001">
    <property type="protein sequence ID" value="GMN27053.1"/>
    <property type="molecule type" value="Genomic_DNA"/>
</dbReference>
<evidence type="ECO:0000313" key="2">
    <source>
        <dbReference type="Proteomes" id="UP001187192"/>
    </source>
</evidence>
<accession>A0AA88CMB5</accession>
<dbReference type="Proteomes" id="UP001187192">
    <property type="component" value="Unassembled WGS sequence"/>
</dbReference>
<protein>
    <submittedName>
        <fullName evidence="1">Uncharacterized protein</fullName>
    </submittedName>
</protein>
<organism evidence="1 2">
    <name type="scientific">Ficus carica</name>
    <name type="common">Common fig</name>
    <dbReference type="NCBI Taxonomy" id="3494"/>
    <lineage>
        <taxon>Eukaryota</taxon>
        <taxon>Viridiplantae</taxon>
        <taxon>Streptophyta</taxon>
        <taxon>Embryophyta</taxon>
        <taxon>Tracheophyta</taxon>
        <taxon>Spermatophyta</taxon>
        <taxon>Magnoliopsida</taxon>
        <taxon>eudicotyledons</taxon>
        <taxon>Gunneridae</taxon>
        <taxon>Pentapetalae</taxon>
        <taxon>rosids</taxon>
        <taxon>fabids</taxon>
        <taxon>Rosales</taxon>
        <taxon>Moraceae</taxon>
        <taxon>Ficeae</taxon>
        <taxon>Ficus</taxon>
    </lineage>
</organism>